<sequence>MLYIMILFIALLTALTRFLPFFIFRNKAPKVITDLGILLPPSLIAMIFVYSCKDMLGLDNIDNGVYGLIGIIFVLFLHIMFKNILVSIFCGTLFYLILRNYDLISSLMAS</sequence>
<dbReference type="EMBL" id="CP019645">
    <property type="protein sequence ID" value="AQQ59309.1"/>
    <property type="molecule type" value="Genomic_DNA"/>
</dbReference>
<name>A0A1Q2LFX0_9HELI</name>
<keyword evidence="1" id="KW-1133">Transmembrane helix</keyword>
<dbReference type="Pfam" id="PF05437">
    <property type="entry name" value="AzlD"/>
    <property type="match status" value="1"/>
</dbReference>
<evidence type="ECO:0000256" key="1">
    <source>
        <dbReference type="SAM" id="Phobius"/>
    </source>
</evidence>
<proteinExistence type="predicted"/>
<keyword evidence="1" id="KW-0812">Transmembrane</keyword>
<evidence type="ECO:0008006" key="4">
    <source>
        <dbReference type="Google" id="ProtNLM"/>
    </source>
</evidence>
<gene>
    <name evidence="2" type="ORF">XJ32_03490</name>
</gene>
<keyword evidence="1" id="KW-0472">Membrane</keyword>
<feature type="transmembrane region" description="Helical" evidence="1">
    <location>
        <begin position="6"/>
        <end position="24"/>
    </location>
</feature>
<dbReference type="RefSeq" id="WP_077388370.1">
    <property type="nucleotide sequence ID" value="NZ_CP019645.1"/>
</dbReference>
<organism evidence="2 3">
    <name type="scientific">Helicobacter bilis</name>
    <dbReference type="NCBI Taxonomy" id="37372"/>
    <lineage>
        <taxon>Bacteria</taxon>
        <taxon>Pseudomonadati</taxon>
        <taxon>Campylobacterota</taxon>
        <taxon>Epsilonproteobacteria</taxon>
        <taxon>Campylobacterales</taxon>
        <taxon>Helicobacteraceae</taxon>
        <taxon>Helicobacter</taxon>
    </lineage>
</organism>
<feature type="transmembrane region" description="Helical" evidence="1">
    <location>
        <begin position="31"/>
        <end position="50"/>
    </location>
</feature>
<feature type="transmembrane region" description="Helical" evidence="1">
    <location>
        <begin position="65"/>
        <end position="98"/>
    </location>
</feature>
<dbReference type="AlphaFoldDB" id="A0A1Q2LFX0"/>
<dbReference type="InterPro" id="IPR008407">
    <property type="entry name" value="Brnchd-chn_aa_trnsp_AzlD"/>
</dbReference>
<evidence type="ECO:0000313" key="3">
    <source>
        <dbReference type="Proteomes" id="UP000188298"/>
    </source>
</evidence>
<dbReference type="Proteomes" id="UP000188298">
    <property type="component" value="Chromosome"/>
</dbReference>
<dbReference type="KEGG" id="hbl:XJ32_03490"/>
<reference evidence="2 3" key="1">
    <citation type="submission" date="2017-02" db="EMBL/GenBank/DDBJ databases">
        <title>Whole genome sequencing of Helicobacter bilis strain AAQJH.</title>
        <authorList>
            <person name="Conlan S."/>
            <person name="Thomas P.J."/>
            <person name="Mullikin J."/>
            <person name="Palmore T.N."/>
            <person name="Frank K.M."/>
            <person name="Segre J.A."/>
        </authorList>
    </citation>
    <scope>NUCLEOTIDE SEQUENCE [LARGE SCALE GENOMIC DNA]</scope>
    <source>
        <strain evidence="2 3">AAQJH</strain>
    </source>
</reference>
<protein>
    <recommendedName>
        <fullName evidence="4">Branched-chain amino acid transporter AzlD</fullName>
    </recommendedName>
</protein>
<accession>A0A1Q2LFX0</accession>
<evidence type="ECO:0000313" key="2">
    <source>
        <dbReference type="EMBL" id="AQQ59309.1"/>
    </source>
</evidence>